<protein>
    <submittedName>
        <fullName evidence="1">Uncharacterized protein</fullName>
    </submittedName>
</protein>
<proteinExistence type="predicted"/>
<dbReference type="Proteomes" id="UP000078387">
    <property type="component" value="Unassembled WGS sequence"/>
</dbReference>
<evidence type="ECO:0000313" key="1">
    <source>
        <dbReference type="EMBL" id="GAT93778.1"/>
    </source>
</evidence>
<dbReference type="AlphaFoldDB" id="A0A175JJY7"/>
<reference evidence="1 2" key="1">
    <citation type="submission" date="2016-05" db="EMBL/GenBank/DDBJ databases">
        <title>First whole genome sequencing of Entamoeba histolytica HM1:IMSS-clone-6.</title>
        <authorList>
            <person name="Mukherjee Avik.K."/>
            <person name="Izumyama S."/>
            <person name="Nakada-Tsukui K."/>
            <person name="Nozaki T."/>
        </authorList>
    </citation>
    <scope>NUCLEOTIDE SEQUENCE [LARGE SCALE GENOMIC DNA]</scope>
    <source>
        <strain evidence="1 2">HM1:IMSS clone 6</strain>
    </source>
</reference>
<sequence>MEEKKPKWSLNEPLKTITVFESKEVLPVEVSNQRNKKLPKRKEEITEYKFNEININDEQINALLTTELFGSEYYKYFYELSFSTEKVKRFN</sequence>
<organism evidence="1 2">
    <name type="scientific">Entamoeba histolytica</name>
    <dbReference type="NCBI Taxonomy" id="5759"/>
    <lineage>
        <taxon>Eukaryota</taxon>
        <taxon>Amoebozoa</taxon>
        <taxon>Evosea</taxon>
        <taxon>Archamoebae</taxon>
        <taxon>Mastigamoebida</taxon>
        <taxon>Entamoebidae</taxon>
        <taxon>Entamoeba</taxon>
    </lineage>
</organism>
<evidence type="ECO:0000313" key="2">
    <source>
        <dbReference type="Proteomes" id="UP000078387"/>
    </source>
</evidence>
<accession>A0A175JJY7</accession>
<name>A0A175JJY7_ENTHI</name>
<dbReference type="EMBL" id="BDEQ01000001">
    <property type="protein sequence ID" value="GAT93778.1"/>
    <property type="molecule type" value="Genomic_DNA"/>
</dbReference>
<gene>
    <name evidence="1" type="ORF">CL6EHI_c00073</name>
</gene>
<comment type="caution">
    <text evidence="1">The sequence shown here is derived from an EMBL/GenBank/DDBJ whole genome shotgun (WGS) entry which is preliminary data.</text>
</comment>